<reference evidence="2" key="2">
    <citation type="journal article" date="2024" name="Plant">
        <title>Genomic evolution and insights into agronomic trait innovations of Sesamum species.</title>
        <authorList>
            <person name="Miao H."/>
            <person name="Wang L."/>
            <person name="Qu L."/>
            <person name="Liu H."/>
            <person name="Sun Y."/>
            <person name="Le M."/>
            <person name="Wang Q."/>
            <person name="Wei S."/>
            <person name="Zheng Y."/>
            <person name="Lin W."/>
            <person name="Duan Y."/>
            <person name="Cao H."/>
            <person name="Xiong S."/>
            <person name="Wang X."/>
            <person name="Wei L."/>
            <person name="Li C."/>
            <person name="Ma Q."/>
            <person name="Ju M."/>
            <person name="Zhao R."/>
            <person name="Li G."/>
            <person name="Mu C."/>
            <person name="Tian Q."/>
            <person name="Mei H."/>
            <person name="Zhang T."/>
            <person name="Gao T."/>
            <person name="Zhang H."/>
        </authorList>
    </citation>
    <scope>NUCLEOTIDE SEQUENCE</scope>
    <source>
        <strain evidence="2">G02</strain>
    </source>
</reference>
<dbReference type="PANTHER" id="PTHR11439">
    <property type="entry name" value="GAG-POL-RELATED RETROTRANSPOSON"/>
    <property type="match status" value="1"/>
</dbReference>
<feature type="domain" description="Reverse transcriptase Ty1/copia-type" evidence="1">
    <location>
        <begin position="107"/>
        <end position="169"/>
    </location>
</feature>
<dbReference type="SUPFAM" id="SSF56672">
    <property type="entry name" value="DNA/RNA polymerases"/>
    <property type="match status" value="1"/>
</dbReference>
<reference evidence="2" key="1">
    <citation type="submission" date="2020-06" db="EMBL/GenBank/DDBJ databases">
        <authorList>
            <person name="Li T."/>
            <person name="Hu X."/>
            <person name="Zhang T."/>
            <person name="Song X."/>
            <person name="Zhang H."/>
            <person name="Dai N."/>
            <person name="Sheng W."/>
            <person name="Hou X."/>
            <person name="Wei L."/>
        </authorList>
    </citation>
    <scope>NUCLEOTIDE SEQUENCE</scope>
    <source>
        <strain evidence="2">G02</strain>
        <tissue evidence="2">Leaf</tissue>
    </source>
</reference>
<proteinExistence type="predicted"/>
<sequence length="317" mass="36089">MPTHIPENDFNTPPSVSHYSIPIDIPQTMASVPDSIDNFPGTSMPSVPATRPHRTITKPAWLQDYDLTTLPKGKKAIGFRWIYKVKLLPDGKIDRYKAQLVAKGYIQIEDVKAYLDNLFTIKDLGFARYFLGLELARSSHGTHVTQYKYLRDIFADCKMQDAHSVSIPVPPGIHFDSTTGALLPSPDRYRRLIGRLLYLGFSRPDISFAVQQLSQFLQHPREPHWDAAMHLLRYLKGSSTLGLFFPASTSLQLCAYYDSDWASCPDTRSYLLQEFGVAVTHSVPFWCDNKAAIHITEYPVFHERTKHLDINCHLVHE</sequence>
<gene>
    <name evidence="2" type="ORF">Sradi_4036100</name>
</gene>
<comment type="caution">
    <text evidence="2">The sequence shown here is derived from an EMBL/GenBank/DDBJ whole genome shotgun (WGS) entry which is preliminary data.</text>
</comment>
<dbReference type="InterPro" id="IPR043502">
    <property type="entry name" value="DNA/RNA_pol_sf"/>
</dbReference>
<dbReference type="CDD" id="cd09272">
    <property type="entry name" value="RNase_HI_RT_Ty1"/>
    <property type="match status" value="1"/>
</dbReference>
<dbReference type="Pfam" id="PF07727">
    <property type="entry name" value="RVT_2"/>
    <property type="match status" value="1"/>
</dbReference>
<dbReference type="PANTHER" id="PTHR11439:SF465">
    <property type="entry name" value="REVERSE TRANSCRIPTASE TY1_COPIA-TYPE DOMAIN-CONTAINING PROTEIN"/>
    <property type="match status" value="1"/>
</dbReference>
<evidence type="ECO:0000259" key="1">
    <source>
        <dbReference type="Pfam" id="PF07727"/>
    </source>
</evidence>
<dbReference type="EMBL" id="JACGWJ010000017">
    <property type="protein sequence ID" value="KAL0355892.1"/>
    <property type="molecule type" value="Genomic_DNA"/>
</dbReference>
<evidence type="ECO:0000313" key="2">
    <source>
        <dbReference type="EMBL" id="KAL0355892.1"/>
    </source>
</evidence>
<protein>
    <submittedName>
        <fullName evidence="2">Retrovirus-related Pol polyprotein from transposon RE1</fullName>
    </submittedName>
</protein>
<accession>A0AAW2PI38</accession>
<dbReference type="InterPro" id="IPR013103">
    <property type="entry name" value="RVT_2"/>
</dbReference>
<dbReference type="AlphaFoldDB" id="A0AAW2PI38"/>
<organism evidence="2">
    <name type="scientific">Sesamum radiatum</name>
    <name type="common">Black benniseed</name>
    <dbReference type="NCBI Taxonomy" id="300843"/>
    <lineage>
        <taxon>Eukaryota</taxon>
        <taxon>Viridiplantae</taxon>
        <taxon>Streptophyta</taxon>
        <taxon>Embryophyta</taxon>
        <taxon>Tracheophyta</taxon>
        <taxon>Spermatophyta</taxon>
        <taxon>Magnoliopsida</taxon>
        <taxon>eudicotyledons</taxon>
        <taxon>Gunneridae</taxon>
        <taxon>Pentapetalae</taxon>
        <taxon>asterids</taxon>
        <taxon>lamiids</taxon>
        <taxon>Lamiales</taxon>
        <taxon>Pedaliaceae</taxon>
        <taxon>Sesamum</taxon>
    </lineage>
</organism>
<name>A0AAW2PI38_SESRA</name>